<feature type="transmembrane region" description="Helical" evidence="2">
    <location>
        <begin position="190"/>
        <end position="208"/>
    </location>
</feature>
<feature type="transmembrane region" description="Helical" evidence="2">
    <location>
        <begin position="54"/>
        <end position="72"/>
    </location>
</feature>
<feature type="transmembrane region" description="Helical" evidence="2">
    <location>
        <begin position="163"/>
        <end position="184"/>
    </location>
</feature>
<evidence type="ECO:0000256" key="1">
    <source>
        <dbReference type="SAM" id="MobiDB-lite"/>
    </source>
</evidence>
<feature type="transmembrane region" description="Helical" evidence="2">
    <location>
        <begin position="84"/>
        <end position="107"/>
    </location>
</feature>
<dbReference type="EMBL" id="JAOPKB010000009">
    <property type="protein sequence ID" value="MCU4973958.1"/>
    <property type="molecule type" value="Genomic_DNA"/>
</dbReference>
<sequence length="219" mass="24321">MAEKENGTEENVPPPIETDFEPESDLIDRYERMVQTQVETLNGIDDKAATTMRVVALLLGVLLTVLTLILDVDGITLSRESGLAILWLAIGLCSLLFSLGFSVYTYLSSRFLHGPSEDLGRVLAEHHVEVEDYRSHLLRGYATAIEQNRHVVRTNSRRFRNCLLALMYGILGVSLGLALLVISIPFWGEIVVTIVVSLVTGGLSVHFTREGYLTLPHNE</sequence>
<evidence type="ECO:0000256" key="2">
    <source>
        <dbReference type="SAM" id="Phobius"/>
    </source>
</evidence>
<keyword evidence="2" id="KW-0472">Membrane</keyword>
<organism evidence="3 4">
    <name type="scientific">Natronoglomus mannanivorans</name>
    <dbReference type="NCBI Taxonomy" id="2979990"/>
    <lineage>
        <taxon>Archaea</taxon>
        <taxon>Methanobacteriati</taxon>
        <taxon>Methanobacteriota</taxon>
        <taxon>Stenosarchaea group</taxon>
        <taxon>Halobacteria</taxon>
        <taxon>Halobacteriales</taxon>
        <taxon>Natrialbaceae</taxon>
        <taxon>Natronoglomus</taxon>
    </lineage>
</organism>
<comment type="caution">
    <text evidence="3">The sequence shown here is derived from an EMBL/GenBank/DDBJ whole genome shotgun (WGS) entry which is preliminary data.</text>
</comment>
<keyword evidence="2" id="KW-0812">Transmembrane</keyword>
<evidence type="ECO:0000313" key="3">
    <source>
        <dbReference type="EMBL" id="MCU4973958.1"/>
    </source>
</evidence>
<feature type="region of interest" description="Disordered" evidence="1">
    <location>
        <begin position="1"/>
        <end position="21"/>
    </location>
</feature>
<keyword evidence="2" id="KW-1133">Transmembrane helix</keyword>
<gene>
    <name evidence="3" type="ORF">OB955_14585</name>
</gene>
<protein>
    <submittedName>
        <fullName evidence="3">Uncharacterized protein</fullName>
    </submittedName>
</protein>
<reference evidence="3 4" key="1">
    <citation type="submission" date="2022-09" db="EMBL/GenBank/DDBJ databases">
        <title>Enrichment on poylsaccharides allowed isolation of novel metabolic and taxonomic groups of Haloarchaea.</title>
        <authorList>
            <person name="Sorokin D.Y."/>
            <person name="Elcheninov A.G."/>
            <person name="Khizhniak T.V."/>
            <person name="Kolganova T.V."/>
            <person name="Kublanov I.V."/>
        </authorList>
    </citation>
    <scope>NUCLEOTIDE SEQUENCE [LARGE SCALE GENOMIC DNA]</scope>
    <source>
        <strain evidence="3 4">AArc-m2/3/4</strain>
    </source>
</reference>
<accession>A0ABT2QG98</accession>
<proteinExistence type="predicted"/>
<keyword evidence="4" id="KW-1185">Reference proteome</keyword>
<dbReference type="RefSeq" id="WP_338008240.1">
    <property type="nucleotide sequence ID" value="NZ_JAOPKB010000009.1"/>
</dbReference>
<name>A0ABT2QG98_9EURY</name>
<evidence type="ECO:0000313" key="4">
    <source>
        <dbReference type="Proteomes" id="UP001320972"/>
    </source>
</evidence>
<dbReference type="Proteomes" id="UP001320972">
    <property type="component" value="Unassembled WGS sequence"/>
</dbReference>